<dbReference type="Proteomes" id="UP001251528">
    <property type="component" value="Unassembled WGS sequence"/>
</dbReference>
<evidence type="ECO:0000256" key="7">
    <source>
        <dbReference type="RuleBase" id="RU003355"/>
    </source>
</evidence>
<evidence type="ECO:0000256" key="4">
    <source>
        <dbReference type="ARBA" id="ARBA00022801"/>
    </source>
</evidence>
<feature type="domain" description="Peptidase S8/S53" evidence="9">
    <location>
        <begin position="146"/>
        <end position="357"/>
    </location>
</feature>
<dbReference type="CDD" id="cd04077">
    <property type="entry name" value="Peptidases_S8_PCSK9_ProteinaseK_like"/>
    <property type="match status" value="1"/>
</dbReference>
<dbReference type="InterPro" id="IPR010259">
    <property type="entry name" value="S8pro/Inhibitor_I9"/>
</dbReference>
<dbReference type="GO" id="GO:0005576">
    <property type="term" value="C:extracellular region"/>
    <property type="evidence" value="ECO:0007669"/>
    <property type="project" value="UniProtKB-ARBA"/>
</dbReference>
<dbReference type="PANTHER" id="PTHR43806">
    <property type="entry name" value="PEPTIDASE S8"/>
    <property type="match status" value="1"/>
</dbReference>
<keyword evidence="3 8" id="KW-0732">Signal</keyword>
<organism evidence="11 12">
    <name type="scientific">Conoideocrella luteorostrata</name>
    <dbReference type="NCBI Taxonomy" id="1105319"/>
    <lineage>
        <taxon>Eukaryota</taxon>
        <taxon>Fungi</taxon>
        <taxon>Dikarya</taxon>
        <taxon>Ascomycota</taxon>
        <taxon>Pezizomycotina</taxon>
        <taxon>Sordariomycetes</taxon>
        <taxon>Hypocreomycetidae</taxon>
        <taxon>Hypocreales</taxon>
        <taxon>Clavicipitaceae</taxon>
        <taxon>Conoideocrella</taxon>
    </lineage>
</organism>
<dbReference type="Pfam" id="PF05922">
    <property type="entry name" value="Inhibitor_I9"/>
    <property type="match status" value="1"/>
</dbReference>
<dbReference type="PROSITE" id="PS00138">
    <property type="entry name" value="SUBTILASE_SER"/>
    <property type="match status" value="1"/>
</dbReference>
<dbReference type="PANTHER" id="PTHR43806:SF58">
    <property type="entry name" value="ALKALINE PROTEASE 1-RELATED"/>
    <property type="match status" value="1"/>
</dbReference>
<reference evidence="11" key="1">
    <citation type="submission" date="2023-06" db="EMBL/GenBank/DDBJ databases">
        <title>Conoideocrella luteorostrata (Hypocreales: Clavicipitaceae), a potential biocontrol fungus for elongate hemlock scale in United States Christmas tree production areas.</title>
        <authorList>
            <person name="Barrett H."/>
            <person name="Lovett B."/>
            <person name="Macias A.M."/>
            <person name="Stajich J.E."/>
            <person name="Kasson M.T."/>
        </authorList>
    </citation>
    <scope>NUCLEOTIDE SEQUENCE</scope>
    <source>
        <strain evidence="11">ARSEF 14590</strain>
    </source>
</reference>
<gene>
    <name evidence="11" type="ORF">QQS21_003599</name>
</gene>
<name>A0AAJ0FW80_9HYPO</name>
<dbReference type="PROSITE" id="PS00137">
    <property type="entry name" value="SUBTILASE_HIS"/>
    <property type="match status" value="1"/>
</dbReference>
<dbReference type="Pfam" id="PF00082">
    <property type="entry name" value="Peptidase_S8"/>
    <property type="match status" value="1"/>
</dbReference>
<sequence length="397" mass="41552">MHLPTLLSFLPLALAGPTPKRSEPAPLIIPRGEGTKLVPNEYIIKFKKGSALESLQGVVSKLNHEPYHVFDSIFKGFAGKLDPAMLETIRGHPDVDFVEQNVKFHTTATVTQNNAPWGLGRISHKRPGSSSYVFDDSAGAGTCAYIVDTGIDYRHADFEGRAKLVKVFNGDSNDNCGHGSHVAGTIGGKTYGVAKKTNLYSIKVLEYNPSNKKCEGSNDVIIAGLDYISKDAASRSCPKGIVVNMSLGGDYSQASNNAVAALVKRGYFVAVAAGNGDARGNPINAQNVSPASEKSACTIGATDSSDRVASFSNYGSLVDLHGPGVSVVSVRAGGGYTTMSGTSMATPHVAGLGAYFLGLGKPANNMCQYLQSVALKNNIQGLHSGTSNLLAQNGIGA</sequence>
<feature type="signal peptide" evidence="8">
    <location>
        <begin position="1"/>
        <end position="15"/>
    </location>
</feature>
<proteinExistence type="inferred from homology"/>
<evidence type="ECO:0000313" key="12">
    <source>
        <dbReference type="Proteomes" id="UP001251528"/>
    </source>
</evidence>
<evidence type="ECO:0000256" key="5">
    <source>
        <dbReference type="ARBA" id="ARBA00022825"/>
    </source>
</evidence>
<dbReference type="PRINTS" id="PR00723">
    <property type="entry name" value="SUBTILISIN"/>
</dbReference>
<keyword evidence="4 6" id="KW-0378">Hydrolase</keyword>
<dbReference type="Gene3D" id="3.40.50.200">
    <property type="entry name" value="Peptidase S8/S53 domain"/>
    <property type="match status" value="1"/>
</dbReference>
<feature type="active site" description="Charge relay system" evidence="6">
    <location>
        <position position="178"/>
    </location>
</feature>
<dbReference type="InterPro" id="IPR022398">
    <property type="entry name" value="Peptidase_S8_His-AS"/>
</dbReference>
<comment type="caution">
    <text evidence="11">The sequence shown here is derived from an EMBL/GenBank/DDBJ whole genome shotgun (WGS) entry which is preliminary data.</text>
</comment>
<dbReference type="GO" id="GO:0004252">
    <property type="term" value="F:serine-type endopeptidase activity"/>
    <property type="evidence" value="ECO:0007669"/>
    <property type="project" value="UniProtKB-UniRule"/>
</dbReference>
<accession>A0AAJ0FW80</accession>
<dbReference type="InterPro" id="IPR037045">
    <property type="entry name" value="S8pro/Inhibitor_I9_sf"/>
</dbReference>
<dbReference type="SUPFAM" id="SSF52743">
    <property type="entry name" value="Subtilisin-like"/>
    <property type="match status" value="1"/>
</dbReference>
<dbReference type="InterPro" id="IPR036852">
    <property type="entry name" value="Peptidase_S8/S53_dom_sf"/>
</dbReference>
<dbReference type="AlphaFoldDB" id="A0AAJ0FW80"/>
<dbReference type="EMBL" id="JASWJB010000048">
    <property type="protein sequence ID" value="KAK2605973.1"/>
    <property type="molecule type" value="Genomic_DNA"/>
</dbReference>
<dbReference type="InterPro" id="IPR000209">
    <property type="entry name" value="Peptidase_S8/S53_dom"/>
</dbReference>
<evidence type="ECO:0000256" key="1">
    <source>
        <dbReference type="ARBA" id="ARBA00011073"/>
    </source>
</evidence>
<keyword evidence="2 6" id="KW-0645">Protease</keyword>
<dbReference type="InterPro" id="IPR050131">
    <property type="entry name" value="Peptidase_S8_subtilisin-like"/>
</dbReference>
<dbReference type="SUPFAM" id="SSF54897">
    <property type="entry name" value="Protease propeptides/inhibitors"/>
    <property type="match status" value="1"/>
</dbReference>
<feature type="active site" description="Charge relay system" evidence="6">
    <location>
        <position position="343"/>
    </location>
</feature>
<comment type="similarity">
    <text evidence="1 6 7">Belongs to the peptidase S8 family.</text>
</comment>
<dbReference type="GO" id="GO:0006508">
    <property type="term" value="P:proteolysis"/>
    <property type="evidence" value="ECO:0007669"/>
    <property type="project" value="UniProtKB-KW"/>
</dbReference>
<dbReference type="InterPro" id="IPR015500">
    <property type="entry name" value="Peptidase_S8_subtilisin-rel"/>
</dbReference>
<dbReference type="InterPro" id="IPR034193">
    <property type="entry name" value="PCSK9_ProteinaseK-like"/>
</dbReference>
<dbReference type="PROSITE" id="PS00136">
    <property type="entry name" value="SUBTILASE_ASP"/>
    <property type="match status" value="1"/>
</dbReference>
<feature type="active site" description="Charge relay system" evidence="6">
    <location>
        <position position="148"/>
    </location>
</feature>
<protein>
    <submittedName>
        <fullName evidence="11">Uncharacterized protein</fullName>
    </submittedName>
</protein>
<evidence type="ECO:0000256" key="3">
    <source>
        <dbReference type="ARBA" id="ARBA00022729"/>
    </source>
</evidence>
<dbReference type="InterPro" id="IPR023827">
    <property type="entry name" value="Peptidase_S8_Asp-AS"/>
</dbReference>
<feature type="domain" description="Inhibitor I9" evidence="10">
    <location>
        <begin position="42"/>
        <end position="106"/>
    </location>
</feature>
<evidence type="ECO:0000259" key="9">
    <source>
        <dbReference type="Pfam" id="PF00082"/>
    </source>
</evidence>
<evidence type="ECO:0000256" key="2">
    <source>
        <dbReference type="ARBA" id="ARBA00022670"/>
    </source>
</evidence>
<dbReference type="FunFam" id="3.40.50.200:FF:000014">
    <property type="entry name" value="Proteinase K"/>
    <property type="match status" value="1"/>
</dbReference>
<feature type="chain" id="PRO_5042484917" evidence="8">
    <location>
        <begin position="16"/>
        <end position="397"/>
    </location>
</feature>
<keyword evidence="12" id="KW-1185">Reference proteome</keyword>
<dbReference type="Gene3D" id="3.30.70.80">
    <property type="entry name" value="Peptidase S8 propeptide/proteinase inhibitor I9"/>
    <property type="match status" value="1"/>
</dbReference>
<evidence type="ECO:0000313" key="11">
    <source>
        <dbReference type="EMBL" id="KAK2605973.1"/>
    </source>
</evidence>
<evidence type="ECO:0000256" key="8">
    <source>
        <dbReference type="SAM" id="SignalP"/>
    </source>
</evidence>
<dbReference type="InterPro" id="IPR023828">
    <property type="entry name" value="Peptidase_S8_Ser-AS"/>
</dbReference>
<evidence type="ECO:0000259" key="10">
    <source>
        <dbReference type="Pfam" id="PF05922"/>
    </source>
</evidence>
<evidence type="ECO:0000256" key="6">
    <source>
        <dbReference type="PROSITE-ProRule" id="PRU01240"/>
    </source>
</evidence>
<dbReference type="PROSITE" id="PS51892">
    <property type="entry name" value="SUBTILASE"/>
    <property type="match status" value="1"/>
</dbReference>
<keyword evidence="5 6" id="KW-0720">Serine protease</keyword>